<dbReference type="SMART" id="SM00803">
    <property type="entry name" value="TAF"/>
    <property type="match status" value="1"/>
</dbReference>
<dbReference type="Pfam" id="PF07571">
    <property type="entry name" value="TAF6_C"/>
    <property type="match status" value="1"/>
</dbReference>
<sequence>MQPQQFVLLGTTSVERWSEQLDLTLDPDALTILTEDLNFRLRQLAHDASQHMRHSGRRRITPNDIDRALQWCNFGPSCGLGCRTSTEQTEYVQVEDMSVPVFKTIEIENALDVRLDLEVEPVVPACQSQWALIDGRAQPGVEIEYPEGQRKLDAFTSVHAEYLEQAVQAIMSDTDEATALIVDDLAFNPNLAVLLPSLLNSISVGLRRYHHDPPRMFKLLGAFKALINNDYVLLTATPSLHSCLQILYYCLRESLAMDATETTDELTFRMKAAYVMQYFVETNTNPTNRLEEQVTARCLEDCLAGNVDAMYGALFTLRLLRKGRRVLKELPELIGVIEQLERQPAASAKACLARGFLQDFARLEIVQAQAALLHNERHHVDYATIEQYLGPSLSAMLYPLNIGEFLFRSTGAAPSTENTNTSDQLLGSFYEETPPVPGAPLKQPKNLSTSILRSQLIKRSPSSQCQNIHEAFEIASGRIVPQRIHISYGQQLTPGYCKRRQRIVSSGKVQAQLAAVLARQQGLTPSKRLMMSRDRRPWSSVMRSASIALVL</sequence>
<dbReference type="InterPro" id="IPR011442">
    <property type="entry name" value="TAF6_C"/>
</dbReference>
<dbReference type="AlphaFoldDB" id="A0A1V9XHU2"/>
<dbReference type="GO" id="GO:0046982">
    <property type="term" value="F:protein heterodimerization activity"/>
    <property type="evidence" value="ECO:0007669"/>
    <property type="project" value="InterPro"/>
</dbReference>
<evidence type="ECO:0000313" key="8">
    <source>
        <dbReference type="Proteomes" id="UP000192247"/>
    </source>
</evidence>
<dbReference type="InParanoid" id="A0A1V9XHU2"/>
<feature type="domain" description="TATA box binding protein associated factor (TAF) histone-like fold" evidence="6">
    <location>
        <begin position="7"/>
        <end position="70"/>
    </location>
</feature>
<accession>A0A1V9XHU2</accession>
<evidence type="ECO:0000256" key="5">
    <source>
        <dbReference type="ARBA" id="ARBA00023242"/>
    </source>
</evidence>
<evidence type="ECO:0000313" key="7">
    <source>
        <dbReference type="EMBL" id="OQR73094.1"/>
    </source>
</evidence>
<comment type="caution">
    <text evidence="7">The sequence shown here is derived from an EMBL/GenBank/DDBJ whole genome shotgun (WGS) entry which is preliminary data.</text>
</comment>
<dbReference type="CDD" id="cd22932">
    <property type="entry name" value="HFD_TAF6L"/>
    <property type="match status" value="1"/>
</dbReference>
<dbReference type="GO" id="GO:0003713">
    <property type="term" value="F:transcription coactivator activity"/>
    <property type="evidence" value="ECO:0007669"/>
    <property type="project" value="TreeGrafter"/>
</dbReference>
<evidence type="ECO:0000259" key="6">
    <source>
        <dbReference type="SMART" id="SM00803"/>
    </source>
</evidence>
<keyword evidence="4" id="KW-0804">Transcription</keyword>
<comment type="similarity">
    <text evidence="2">Belongs to the TAF6 family.</text>
</comment>
<dbReference type="GO" id="GO:0016251">
    <property type="term" value="F:RNA polymerase II general transcription initiation factor activity"/>
    <property type="evidence" value="ECO:0007669"/>
    <property type="project" value="InterPro"/>
</dbReference>
<comment type="subcellular location">
    <subcellularLocation>
        <location evidence="1">Nucleus</location>
    </subcellularLocation>
</comment>
<dbReference type="PANTHER" id="PTHR10221">
    <property type="entry name" value="TRANSCRIPTION INITIATION FACTOR TFIID SUBUNIT 6"/>
    <property type="match status" value="1"/>
</dbReference>
<dbReference type="Proteomes" id="UP000192247">
    <property type="component" value="Unassembled WGS sequence"/>
</dbReference>
<dbReference type="Gene3D" id="1.25.40.770">
    <property type="entry name" value="TAF6, C-terminal HEAT repeat domain"/>
    <property type="match status" value="1"/>
</dbReference>
<dbReference type="InterPro" id="IPR009072">
    <property type="entry name" value="Histone-fold"/>
</dbReference>
<dbReference type="OrthoDB" id="6621890at2759"/>
<gene>
    <name evidence="7" type="ORF">BIW11_09960</name>
</gene>
<evidence type="ECO:0000256" key="2">
    <source>
        <dbReference type="ARBA" id="ARBA00007688"/>
    </source>
</evidence>
<dbReference type="GO" id="GO:0005669">
    <property type="term" value="C:transcription factor TFIID complex"/>
    <property type="evidence" value="ECO:0007669"/>
    <property type="project" value="InterPro"/>
</dbReference>
<dbReference type="GO" id="GO:0046695">
    <property type="term" value="C:SLIK (SAGA-like) complex"/>
    <property type="evidence" value="ECO:0007669"/>
    <property type="project" value="InterPro"/>
</dbReference>
<organism evidence="7 8">
    <name type="scientific">Tropilaelaps mercedesae</name>
    <dbReference type="NCBI Taxonomy" id="418985"/>
    <lineage>
        <taxon>Eukaryota</taxon>
        <taxon>Metazoa</taxon>
        <taxon>Ecdysozoa</taxon>
        <taxon>Arthropoda</taxon>
        <taxon>Chelicerata</taxon>
        <taxon>Arachnida</taxon>
        <taxon>Acari</taxon>
        <taxon>Parasitiformes</taxon>
        <taxon>Mesostigmata</taxon>
        <taxon>Gamasina</taxon>
        <taxon>Dermanyssoidea</taxon>
        <taxon>Laelapidae</taxon>
        <taxon>Tropilaelaps</taxon>
    </lineage>
</organism>
<evidence type="ECO:0000256" key="3">
    <source>
        <dbReference type="ARBA" id="ARBA00023015"/>
    </source>
</evidence>
<reference evidence="7 8" key="1">
    <citation type="journal article" date="2017" name="Gigascience">
        <title>Draft genome of the honey bee ectoparasitic mite, Tropilaelaps mercedesae, is shaped by the parasitic life history.</title>
        <authorList>
            <person name="Dong X."/>
            <person name="Armstrong S.D."/>
            <person name="Xia D."/>
            <person name="Makepeace B.L."/>
            <person name="Darby A.C."/>
            <person name="Kadowaki T."/>
        </authorList>
    </citation>
    <scope>NUCLEOTIDE SEQUENCE [LARGE SCALE GENOMIC DNA]</scope>
    <source>
        <strain evidence="7">Wuxi-XJTLU</strain>
    </source>
</reference>
<dbReference type="EMBL" id="MNPL01010495">
    <property type="protein sequence ID" value="OQR73094.1"/>
    <property type="molecule type" value="Genomic_DNA"/>
</dbReference>
<dbReference type="CDD" id="cd08050">
    <property type="entry name" value="TAF6C"/>
    <property type="match status" value="1"/>
</dbReference>
<dbReference type="PANTHER" id="PTHR10221:SF22">
    <property type="entry name" value="TAF6-LIKE RNA POLYMERASE II P300_CBP-ASSOCIATED FACTOR-ASSOCIATED FACTOR 65 KDA SUBUNIT 6L"/>
    <property type="match status" value="1"/>
</dbReference>
<evidence type="ECO:0000256" key="1">
    <source>
        <dbReference type="ARBA" id="ARBA00004123"/>
    </source>
</evidence>
<name>A0A1V9XHU2_9ACAR</name>
<keyword evidence="5" id="KW-0539">Nucleus</keyword>
<dbReference type="Pfam" id="PF02969">
    <property type="entry name" value="TAF"/>
    <property type="match status" value="1"/>
</dbReference>
<dbReference type="InterPro" id="IPR004823">
    <property type="entry name" value="TAF_TATA-bd_Histone-like_dom"/>
</dbReference>
<protein>
    <submittedName>
        <fullName evidence="7">TAF6 RNA polymerase II p300/CBP-associated factor-associated factor 65 kDa subunit 6L-like</fullName>
    </submittedName>
</protein>
<evidence type="ECO:0000256" key="4">
    <source>
        <dbReference type="ARBA" id="ARBA00023163"/>
    </source>
</evidence>
<dbReference type="GO" id="GO:0051123">
    <property type="term" value="P:RNA polymerase II preinitiation complex assembly"/>
    <property type="evidence" value="ECO:0007669"/>
    <property type="project" value="TreeGrafter"/>
</dbReference>
<dbReference type="STRING" id="418985.A0A1V9XHU2"/>
<dbReference type="InterPro" id="IPR037796">
    <property type="entry name" value="TAF6"/>
</dbReference>
<dbReference type="InterPro" id="IPR046344">
    <property type="entry name" value="TAF6_C_sf"/>
</dbReference>
<dbReference type="Gene3D" id="1.10.20.10">
    <property type="entry name" value="Histone, subunit A"/>
    <property type="match status" value="1"/>
</dbReference>
<dbReference type="GO" id="GO:0000124">
    <property type="term" value="C:SAGA complex"/>
    <property type="evidence" value="ECO:0007669"/>
    <property type="project" value="InterPro"/>
</dbReference>
<proteinExistence type="inferred from homology"/>
<keyword evidence="3" id="KW-0805">Transcription regulation</keyword>
<keyword evidence="8" id="KW-1185">Reference proteome</keyword>
<dbReference type="SUPFAM" id="SSF47113">
    <property type="entry name" value="Histone-fold"/>
    <property type="match status" value="1"/>
</dbReference>